<sequence>MKWHQSEVMFSCNPSCSLLMLGERPNWVVFGEIIAMPNQYLVWVTSFDFDSLKNLSPPPFDISKIDSQKLQLKVFGTTLLSYRNCFVGSQTYLRHLNTYMCIEQTQLTRSLEKERQKATENGQEYLKLKEETAPTLTGSVPIRERYLEDVLTFQWSRSMTCKSANFILDLLENAESNAQAAS</sequence>
<dbReference type="OrthoDB" id="74178at2759"/>
<reference evidence="1 2" key="1">
    <citation type="journal article" date="2018" name="Mol. Plant">
        <title>The genome of Artemisia annua provides insight into the evolution of Asteraceae family and artemisinin biosynthesis.</title>
        <authorList>
            <person name="Shen Q."/>
            <person name="Zhang L."/>
            <person name="Liao Z."/>
            <person name="Wang S."/>
            <person name="Yan T."/>
            <person name="Shi P."/>
            <person name="Liu M."/>
            <person name="Fu X."/>
            <person name="Pan Q."/>
            <person name="Wang Y."/>
            <person name="Lv Z."/>
            <person name="Lu X."/>
            <person name="Zhang F."/>
            <person name="Jiang W."/>
            <person name="Ma Y."/>
            <person name="Chen M."/>
            <person name="Hao X."/>
            <person name="Li L."/>
            <person name="Tang Y."/>
            <person name="Lv G."/>
            <person name="Zhou Y."/>
            <person name="Sun X."/>
            <person name="Brodelius P.E."/>
            <person name="Rose J.K.C."/>
            <person name="Tang K."/>
        </authorList>
    </citation>
    <scope>NUCLEOTIDE SEQUENCE [LARGE SCALE GENOMIC DNA]</scope>
    <source>
        <strain evidence="2">cv. Huhao1</strain>
        <tissue evidence="1">Leaf</tissue>
    </source>
</reference>
<evidence type="ECO:0000313" key="2">
    <source>
        <dbReference type="Proteomes" id="UP000245207"/>
    </source>
</evidence>
<protein>
    <submittedName>
        <fullName evidence="1">Uncharacterized protein</fullName>
    </submittedName>
</protein>
<keyword evidence="2" id="KW-1185">Reference proteome</keyword>
<dbReference type="Proteomes" id="UP000245207">
    <property type="component" value="Unassembled WGS sequence"/>
</dbReference>
<comment type="caution">
    <text evidence="1">The sequence shown here is derived from an EMBL/GenBank/DDBJ whole genome shotgun (WGS) entry which is preliminary data.</text>
</comment>
<organism evidence="1 2">
    <name type="scientific">Artemisia annua</name>
    <name type="common">Sweet wormwood</name>
    <dbReference type="NCBI Taxonomy" id="35608"/>
    <lineage>
        <taxon>Eukaryota</taxon>
        <taxon>Viridiplantae</taxon>
        <taxon>Streptophyta</taxon>
        <taxon>Embryophyta</taxon>
        <taxon>Tracheophyta</taxon>
        <taxon>Spermatophyta</taxon>
        <taxon>Magnoliopsida</taxon>
        <taxon>eudicotyledons</taxon>
        <taxon>Gunneridae</taxon>
        <taxon>Pentapetalae</taxon>
        <taxon>asterids</taxon>
        <taxon>campanulids</taxon>
        <taxon>Asterales</taxon>
        <taxon>Asteraceae</taxon>
        <taxon>Asteroideae</taxon>
        <taxon>Anthemideae</taxon>
        <taxon>Artemisiinae</taxon>
        <taxon>Artemisia</taxon>
    </lineage>
</organism>
<evidence type="ECO:0000313" key="1">
    <source>
        <dbReference type="EMBL" id="PWA63953.1"/>
    </source>
</evidence>
<name>A0A2U1MRR4_ARTAN</name>
<dbReference type="STRING" id="35608.A0A2U1MRR4"/>
<dbReference type="AlphaFoldDB" id="A0A2U1MRR4"/>
<dbReference type="EMBL" id="PKPP01004522">
    <property type="protein sequence ID" value="PWA63953.1"/>
    <property type="molecule type" value="Genomic_DNA"/>
</dbReference>
<gene>
    <name evidence="1" type="ORF">CTI12_AA348510</name>
</gene>
<accession>A0A2U1MRR4</accession>
<proteinExistence type="predicted"/>